<proteinExistence type="predicted"/>
<organism evidence="1 2">
    <name type="scientific">Prevotella heparinolytica</name>
    <dbReference type="NCBI Taxonomy" id="28113"/>
    <lineage>
        <taxon>Bacteria</taxon>
        <taxon>Pseudomonadati</taxon>
        <taxon>Bacteroidota</taxon>
        <taxon>Bacteroidia</taxon>
        <taxon>Bacteroidales</taxon>
        <taxon>Bacteroidaceae</taxon>
        <taxon>Bacteroides</taxon>
    </lineage>
</organism>
<dbReference type="Proteomes" id="UP000295600">
    <property type="component" value="Unassembled WGS sequence"/>
</dbReference>
<name>A0A4R2LLS6_9BACE</name>
<reference evidence="1 2" key="1">
    <citation type="submission" date="2019-03" db="EMBL/GenBank/DDBJ databases">
        <title>Genomic Encyclopedia of Type Strains, Phase IV (KMG-IV): sequencing the most valuable type-strain genomes for metagenomic binning, comparative biology and taxonomic classification.</title>
        <authorList>
            <person name="Goeker M."/>
        </authorList>
    </citation>
    <scope>NUCLEOTIDE SEQUENCE [LARGE SCALE GENOMIC DNA]</scope>
    <source>
        <strain evidence="1 2">DSM 23917</strain>
    </source>
</reference>
<protein>
    <submittedName>
        <fullName evidence="1">Uncharacterized protein</fullName>
    </submittedName>
</protein>
<gene>
    <name evidence="1" type="ORF">EV202_11336</name>
</gene>
<dbReference type="AlphaFoldDB" id="A0A4R2LLS6"/>
<evidence type="ECO:0000313" key="1">
    <source>
        <dbReference type="EMBL" id="TCO91239.1"/>
    </source>
</evidence>
<sequence length="104" mass="11841">MWNSFTFYTIIADMRALSRRGRLPRYGEHGDVAIARQATSLWRDSQRHHSEAGNLMIATWAASIRRENTTPAGGLPTGHVKNKAVMRRTRIISLIIKHLKLCKT</sequence>
<comment type="caution">
    <text evidence="1">The sequence shown here is derived from an EMBL/GenBank/DDBJ whole genome shotgun (WGS) entry which is preliminary data.</text>
</comment>
<dbReference type="EMBL" id="SLXB01000013">
    <property type="protein sequence ID" value="TCO91239.1"/>
    <property type="molecule type" value="Genomic_DNA"/>
</dbReference>
<accession>A0A4R2LLS6</accession>
<evidence type="ECO:0000313" key="2">
    <source>
        <dbReference type="Proteomes" id="UP000295600"/>
    </source>
</evidence>